<dbReference type="Proteomes" id="UP000824120">
    <property type="component" value="Chromosome 8"/>
</dbReference>
<protein>
    <submittedName>
        <fullName evidence="1">Uncharacterized protein</fullName>
    </submittedName>
</protein>
<reference evidence="1 2" key="1">
    <citation type="submission" date="2020-09" db="EMBL/GenBank/DDBJ databases">
        <title>De no assembly of potato wild relative species, Solanum commersonii.</title>
        <authorList>
            <person name="Cho K."/>
        </authorList>
    </citation>
    <scope>NUCLEOTIDE SEQUENCE [LARGE SCALE GENOMIC DNA]</scope>
    <source>
        <strain evidence="1">LZ3.2</strain>
        <tissue evidence="1">Leaf</tissue>
    </source>
</reference>
<name>A0A9J5XSR3_SOLCO</name>
<dbReference type="AlphaFoldDB" id="A0A9J5XSR3"/>
<dbReference type="EMBL" id="JACXVP010000008">
    <property type="protein sequence ID" value="KAG5590853.1"/>
    <property type="molecule type" value="Genomic_DNA"/>
</dbReference>
<proteinExistence type="predicted"/>
<evidence type="ECO:0000313" key="2">
    <source>
        <dbReference type="Proteomes" id="UP000824120"/>
    </source>
</evidence>
<sequence>MMGLEHTILFAALSKRPIVPGRVINPEQLEASHCAVSTFFRAQKISLLLRLCGLEFYEESLCLFCANLRISADSGEWETFVLGNCINLNDSLFKDVFGSDFSGDIPFMNGNLWPDNFEISLEDAKLFVSETSVDLTNFGPLSLGFENRILAHIVATTLIPRKGSLSNISNKDSQNLIKVRLDRLESNMQVLQDTLGKVLQLHKDSSTDVGKLRLEVEGLKKEAIRSVITILKEVNSIKFGVDSAYNELAETVHTSYSNFSKNVERTYNTFYRNVLNTLKYFLGDR</sequence>
<comment type="caution">
    <text evidence="1">The sequence shown here is derived from an EMBL/GenBank/DDBJ whole genome shotgun (WGS) entry which is preliminary data.</text>
</comment>
<evidence type="ECO:0000313" key="1">
    <source>
        <dbReference type="EMBL" id="KAG5590853.1"/>
    </source>
</evidence>
<organism evidence="1 2">
    <name type="scientific">Solanum commersonii</name>
    <name type="common">Commerson's wild potato</name>
    <name type="synonym">Commerson's nightshade</name>
    <dbReference type="NCBI Taxonomy" id="4109"/>
    <lineage>
        <taxon>Eukaryota</taxon>
        <taxon>Viridiplantae</taxon>
        <taxon>Streptophyta</taxon>
        <taxon>Embryophyta</taxon>
        <taxon>Tracheophyta</taxon>
        <taxon>Spermatophyta</taxon>
        <taxon>Magnoliopsida</taxon>
        <taxon>eudicotyledons</taxon>
        <taxon>Gunneridae</taxon>
        <taxon>Pentapetalae</taxon>
        <taxon>asterids</taxon>
        <taxon>lamiids</taxon>
        <taxon>Solanales</taxon>
        <taxon>Solanaceae</taxon>
        <taxon>Solanoideae</taxon>
        <taxon>Solaneae</taxon>
        <taxon>Solanum</taxon>
    </lineage>
</organism>
<dbReference type="OrthoDB" id="1750780at2759"/>
<accession>A0A9J5XSR3</accession>
<keyword evidence="2" id="KW-1185">Reference proteome</keyword>
<gene>
    <name evidence="1" type="ORF">H5410_041367</name>
</gene>